<dbReference type="SUPFAM" id="SSF50044">
    <property type="entry name" value="SH3-domain"/>
    <property type="match status" value="1"/>
</dbReference>
<gene>
    <name evidence="6" type="ORF">APICC_01861</name>
</gene>
<accession>A0A2A3EL72</accession>
<feature type="domain" description="SH3" evidence="4">
    <location>
        <begin position="1324"/>
        <end position="1385"/>
    </location>
</feature>
<dbReference type="Gene3D" id="2.30.30.40">
    <property type="entry name" value="SH3 Domains"/>
    <property type="match status" value="1"/>
</dbReference>
<keyword evidence="7" id="KW-1185">Reference proteome</keyword>
<name>A0A2A3EL72_APICC</name>
<dbReference type="Pfam" id="PF00621">
    <property type="entry name" value="RhoGEF"/>
    <property type="match status" value="1"/>
</dbReference>
<dbReference type="SUPFAM" id="SSF48065">
    <property type="entry name" value="DBL homology domain (DH-domain)"/>
    <property type="match status" value="1"/>
</dbReference>
<feature type="domain" description="DH" evidence="5">
    <location>
        <begin position="977"/>
        <end position="1162"/>
    </location>
</feature>
<feature type="region of interest" description="Disordered" evidence="3">
    <location>
        <begin position="621"/>
        <end position="647"/>
    </location>
</feature>
<evidence type="ECO:0000256" key="3">
    <source>
        <dbReference type="SAM" id="MobiDB-lite"/>
    </source>
</evidence>
<evidence type="ECO:0000256" key="2">
    <source>
        <dbReference type="PROSITE-ProRule" id="PRU00192"/>
    </source>
</evidence>
<feature type="region of interest" description="Disordered" evidence="3">
    <location>
        <begin position="113"/>
        <end position="135"/>
    </location>
</feature>
<evidence type="ECO:0000313" key="7">
    <source>
        <dbReference type="Proteomes" id="UP000242457"/>
    </source>
</evidence>
<dbReference type="SMART" id="SM00325">
    <property type="entry name" value="RhoGEF"/>
    <property type="match status" value="1"/>
</dbReference>
<dbReference type="Gene3D" id="2.30.29.30">
    <property type="entry name" value="Pleckstrin-homology domain (PH domain)/Phosphotyrosine-binding domain (PTB)"/>
    <property type="match status" value="1"/>
</dbReference>
<dbReference type="Proteomes" id="UP000242457">
    <property type="component" value="Unassembled WGS sequence"/>
</dbReference>
<reference evidence="6 7" key="1">
    <citation type="submission" date="2014-07" db="EMBL/GenBank/DDBJ databases">
        <title>Genomic and transcriptomic analysis on Apis cerana provide comprehensive insights into honey bee biology.</title>
        <authorList>
            <person name="Diao Q."/>
            <person name="Sun L."/>
            <person name="Zheng H."/>
            <person name="Zheng H."/>
            <person name="Xu S."/>
            <person name="Wang S."/>
            <person name="Zeng Z."/>
            <person name="Hu F."/>
            <person name="Su S."/>
            <person name="Wu J."/>
        </authorList>
    </citation>
    <scope>NUCLEOTIDE SEQUENCE [LARGE SCALE GENOMIC DNA]</scope>
    <source>
        <tissue evidence="6">Pupae without intestine</tissue>
    </source>
</reference>
<organism evidence="6 7">
    <name type="scientific">Apis cerana cerana</name>
    <name type="common">Oriental honeybee</name>
    <dbReference type="NCBI Taxonomy" id="94128"/>
    <lineage>
        <taxon>Eukaryota</taxon>
        <taxon>Metazoa</taxon>
        <taxon>Ecdysozoa</taxon>
        <taxon>Arthropoda</taxon>
        <taxon>Hexapoda</taxon>
        <taxon>Insecta</taxon>
        <taxon>Pterygota</taxon>
        <taxon>Neoptera</taxon>
        <taxon>Endopterygota</taxon>
        <taxon>Hymenoptera</taxon>
        <taxon>Apocrita</taxon>
        <taxon>Aculeata</taxon>
        <taxon>Apoidea</taxon>
        <taxon>Anthophila</taxon>
        <taxon>Apidae</taxon>
        <taxon>Apis</taxon>
    </lineage>
</organism>
<dbReference type="GO" id="GO:0005085">
    <property type="term" value="F:guanyl-nucleotide exchange factor activity"/>
    <property type="evidence" value="ECO:0007669"/>
    <property type="project" value="InterPro"/>
</dbReference>
<dbReference type="InterPro" id="IPR036028">
    <property type="entry name" value="SH3-like_dom_sf"/>
</dbReference>
<dbReference type="CDD" id="cd11793">
    <property type="entry name" value="SH3_ephexin1_like"/>
    <property type="match status" value="1"/>
</dbReference>
<dbReference type="CDD" id="cd00160">
    <property type="entry name" value="RhoGEF"/>
    <property type="match status" value="1"/>
</dbReference>
<dbReference type="PANTHER" id="PTHR12845">
    <property type="entry name" value="GUANINE NUCLEOTIDE EXCHANGE FACTOR"/>
    <property type="match status" value="1"/>
</dbReference>
<feature type="region of interest" description="Disordered" evidence="3">
    <location>
        <begin position="503"/>
        <end position="527"/>
    </location>
</feature>
<dbReference type="EMBL" id="KZ288215">
    <property type="protein sequence ID" value="PBC32468.1"/>
    <property type="molecule type" value="Genomic_DNA"/>
</dbReference>
<dbReference type="PROSITE" id="PS50002">
    <property type="entry name" value="SH3"/>
    <property type="match status" value="1"/>
</dbReference>
<protein>
    <submittedName>
        <fullName evidence="6">Ephexin-1</fullName>
    </submittedName>
</protein>
<dbReference type="Pfam" id="PF00018">
    <property type="entry name" value="SH3_1"/>
    <property type="match status" value="1"/>
</dbReference>
<dbReference type="PROSITE" id="PS50010">
    <property type="entry name" value="DH_2"/>
    <property type="match status" value="1"/>
</dbReference>
<dbReference type="InterPro" id="IPR001452">
    <property type="entry name" value="SH3_domain"/>
</dbReference>
<evidence type="ECO:0000313" key="6">
    <source>
        <dbReference type="EMBL" id="PBC32468.1"/>
    </source>
</evidence>
<dbReference type="SMART" id="SM00326">
    <property type="entry name" value="SH3"/>
    <property type="match status" value="1"/>
</dbReference>
<feature type="compositionally biased region" description="Polar residues" evidence="3">
    <location>
        <begin position="113"/>
        <end position="127"/>
    </location>
</feature>
<dbReference type="STRING" id="94128.A0A2A3EL72"/>
<dbReference type="InterPro" id="IPR000219">
    <property type="entry name" value="DH_dom"/>
</dbReference>
<feature type="compositionally biased region" description="Basic residues" evidence="3">
    <location>
        <begin position="621"/>
        <end position="638"/>
    </location>
</feature>
<dbReference type="PRINTS" id="PR00452">
    <property type="entry name" value="SH3DOMAIN"/>
</dbReference>
<dbReference type="OrthoDB" id="27593at2759"/>
<dbReference type="Gene3D" id="1.20.900.10">
    <property type="entry name" value="Dbl homology (DH) domain"/>
    <property type="match status" value="1"/>
</dbReference>
<keyword evidence="1 2" id="KW-0728">SH3 domain</keyword>
<evidence type="ECO:0000259" key="4">
    <source>
        <dbReference type="PROSITE" id="PS50002"/>
    </source>
</evidence>
<sequence length="1418" mass="161891">MSIVPIANRSFLHGNGKSSSISEKMIYATLDSLALKRATLPLQLLPVGDENVTIEGLNELKEKEKINAKITIKQSSLKRDDTSNSEIDTTLIRETAREIDINLFESNISKESYSPNIERNSNHSLNSRNEKNESDDYEKIESVFFTDTCQNENDETLENKRDTVYTKNLSVKSKSTNDLAIKNCSSNGARSSIGKSLMESFFDGKLEKRSLSNEFSNYDRKKKYFAKNVLHLVPEYIVKRPKKRQKGKSKLDRGSFTSLRNLSIDSKIGINSNCKYRSRSLSREELKYLKISPPTNFVHVASATNPNLVSNENTIRYSLEQVVITHEQKCATLPLLVATTYENSVSENEMEHASIVAKTKGESAQKYDAFDVANLKRQLLAELRARGVKTLESSQQVKTNEYRENVREEKTMCDSSTALPANSSFLWSDRTKNLLFENMRSTLNENVDKIENACQVYDDVGPLNLINQEDDYDDVGISQIDENRIDELSTTFQDSDDIYDDVVSPSNKGNAFADNESESRDDETKEKNEQFIINEYSSVNEDTDALENDRDVYDDVGLPSEERVNSLYTGSTMDSILRASWQNVYGKESEWEDLEDSTTIGLPYLTNKYYFSTETQVPNKKKSGQKWSRMMRKQRSKISMRSSKSSSKPVSCESTFHVAISLGKGSALLVGCAHNIEEWKKEDQNRTTSQNSQKTQGLVQMRIIDLNEDMDTQEASCYVHEDDTSDDSTYESLHSFQPDEFCTDSETETIDETRERWNENVETGQNPNNPNRLVIASYLEAPTRPNPPPPREISLTRTLGRRIKMLRRTWSITKGSLGRMRRRTSVDDDHSCEENKEFTNDHSSLNGGKYFNFTRHFKKTVNGPFSTFYLNDYTSANTDNDSAITRTLNKEPIYSNTKEIDHYSILADQEPLYQFYAAAAARIESDFNSDGYEEVEGIIPSRSTTDLAKPGHRTLWCQTPQVLNSDLLKRLTIKEKKIQEAKFEILTSEASYLNSLRVLKTEFLDDSSIDEILTSIEKDKIFGDIPSVLHASEQFLAELETIWRQDPMLHDLPNVLLKYADRCLDIYVTYCSNQVSIDTILRDLRTRKGLKFLETISQIEARSTCQNLSLHSFLMLPMQRITRLPLLADAILSKLPVEHNDRPHWEQVLSSLSYVVAECNEGARAAAKEIEMENLAKRLEYSAKIKPIVLKGKHLIKSGPVVQLSMKADTEYKLTFGKKFNKTSLYLLLLTDFLLVAKYKSNNHDEAYSIIDTCKRSLVALEPISEDSPFAGRNAMHLTLLENYSGHQIEYILTCESDTERQRWLEAVFPSKRGLTGETLYEVWDCPQVVALYCYSSNQPDELSLHPGDVINVFKKMSDGWYHGEKLLNGEQGWFPGNYTKEVASEHVRAKNLRQRHRFLTLNGNILQQRTKQQSIIH</sequence>
<dbReference type="InterPro" id="IPR047271">
    <property type="entry name" value="Ephexin-like"/>
</dbReference>
<dbReference type="SUPFAM" id="SSF50729">
    <property type="entry name" value="PH domain-like"/>
    <property type="match status" value="1"/>
</dbReference>
<dbReference type="InterPro" id="IPR011993">
    <property type="entry name" value="PH-like_dom_sf"/>
</dbReference>
<evidence type="ECO:0000256" key="1">
    <source>
        <dbReference type="ARBA" id="ARBA00022443"/>
    </source>
</evidence>
<dbReference type="InterPro" id="IPR035899">
    <property type="entry name" value="DBL_dom_sf"/>
</dbReference>
<proteinExistence type="predicted"/>
<dbReference type="PANTHER" id="PTHR12845:SF5">
    <property type="entry name" value="EPHEXIN, ISOFORM D"/>
    <property type="match status" value="1"/>
</dbReference>
<evidence type="ECO:0000259" key="5">
    <source>
        <dbReference type="PROSITE" id="PS50010"/>
    </source>
</evidence>